<dbReference type="Pfam" id="PF05272">
    <property type="entry name" value="VapE-like_dom"/>
    <property type="match status" value="1"/>
</dbReference>
<dbReference type="InterPro" id="IPR007936">
    <property type="entry name" value="VapE-like_dom"/>
</dbReference>
<evidence type="ECO:0000259" key="1">
    <source>
        <dbReference type="Pfam" id="PF05272"/>
    </source>
</evidence>
<proteinExistence type="predicted"/>
<dbReference type="Proteomes" id="UP000280834">
    <property type="component" value="Unassembled WGS sequence"/>
</dbReference>
<protein>
    <submittedName>
        <fullName evidence="5">Prim-Pol domain-containing protein</fullName>
    </submittedName>
</protein>
<dbReference type="AlphaFoldDB" id="A0A0R3Q2X5"/>
<evidence type="ECO:0000313" key="4">
    <source>
        <dbReference type="Proteomes" id="UP000280834"/>
    </source>
</evidence>
<reference evidence="3 4" key="2">
    <citation type="submission" date="2018-11" db="EMBL/GenBank/DDBJ databases">
        <authorList>
            <consortium name="Pathogen Informatics"/>
        </authorList>
    </citation>
    <scope>NUCLEOTIDE SEQUENCE [LARGE SCALE GENOMIC DNA]</scope>
</reference>
<feature type="domain" description="Virulence-associated protein E-like" evidence="1">
    <location>
        <begin position="432"/>
        <end position="641"/>
    </location>
</feature>
<dbReference type="InterPro" id="IPR015330">
    <property type="entry name" value="DNA_primase/pol_bifunc_N"/>
</dbReference>
<feature type="domain" description="DNA primase/polymerase bifunctional N-terminal" evidence="2">
    <location>
        <begin position="46"/>
        <end position="182"/>
    </location>
</feature>
<dbReference type="PANTHER" id="PTHR34985:SF1">
    <property type="entry name" value="SLR0554 PROTEIN"/>
    <property type="match status" value="1"/>
</dbReference>
<dbReference type="PANTHER" id="PTHR34985">
    <property type="entry name" value="SLR0554 PROTEIN"/>
    <property type="match status" value="1"/>
</dbReference>
<reference evidence="5" key="1">
    <citation type="submission" date="2017-02" db="UniProtKB">
        <authorList>
            <consortium name="WormBaseParasite"/>
        </authorList>
    </citation>
    <scope>IDENTIFICATION</scope>
</reference>
<organism evidence="5">
    <name type="scientific">Brugia timori</name>
    <dbReference type="NCBI Taxonomy" id="42155"/>
    <lineage>
        <taxon>Eukaryota</taxon>
        <taxon>Metazoa</taxon>
        <taxon>Ecdysozoa</taxon>
        <taxon>Nematoda</taxon>
        <taxon>Chromadorea</taxon>
        <taxon>Rhabditida</taxon>
        <taxon>Spirurina</taxon>
        <taxon>Spiruromorpha</taxon>
        <taxon>Filarioidea</taxon>
        <taxon>Onchocercidae</taxon>
        <taxon>Brugia</taxon>
    </lineage>
</organism>
<gene>
    <name evidence="3" type="ORF">BTMF_LOCUS7</name>
</gene>
<evidence type="ECO:0000313" key="5">
    <source>
        <dbReference type="WBParaSite" id="BTMF_0000031601-mRNA-1"/>
    </source>
</evidence>
<dbReference type="Pfam" id="PF09250">
    <property type="entry name" value="Prim-Pol"/>
    <property type="match status" value="1"/>
</dbReference>
<keyword evidence="4" id="KW-1185">Reference proteome</keyword>
<dbReference type="EMBL" id="UZAG01000001">
    <property type="protein sequence ID" value="VDO06497.1"/>
    <property type="molecule type" value="Genomic_DNA"/>
</dbReference>
<sequence>MASTSEQWGARPEDWDHFDLVLGLGCDLLPVVSNPGAVIDKDSKLKELGKTPSLYNRQRQVTGIAGWTDQQSSDKDITRWAAEPDYGICVQTREVRALDIDVPDAALAGVICEFIAEQGLPELPVRRRDNSGKCLLAFRLAGEFAKRKMVVDGGIIEFLANGQQFIAVGTHPSGARYAWQGGLPWEIPELTEDQFDTLWSALAERFATEEVRSAGAVVPRKRGDNVQVADPVAAYLEENDLVLSKARDGSLVVQCPWEDQHTTGNTGDGSTVWFPAGMNGYDRGHFKCLHGHCDGRNDSDFFTAIGYVEDISEDFEPLPVVVRADGKAEKPLPPFERDKSGEILARVNNVAMALRRPDFTGMEIRFDKFKDEIVWCPDGAQGEWRAFKDADYVRLRITMERRGFKPIGRDLIRDVVLMVADENAFDTAIMWLSDLKWDGVPRVQTFLSDHFGVEPSDYHKAVSLYMWTALAGRVMEPGVKADMVPVLVGAQGLRKSTAVAAIAPDVNFFCEISFGDKETDLSRRMRGKLVGEISELRGLMTREEESIKAFITRTHEEWVPKFREFQTTFPRRLLFIGTTNKNEFLADETGHRRWLPVTVGKVDVDSIVAVRDQLWAEGRELFKKNQIMFTTAEDLAKEVHKDHIVTDAWDDVIKDWLNTEDALTGQKPADQYGINLQEVLTDALRFDAKSINRREELRAASVLRRLGYEKVDARLNGSVRKIWRKA</sequence>
<evidence type="ECO:0000259" key="2">
    <source>
        <dbReference type="Pfam" id="PF09250"/>
    </source>
</evidence>
<dbReference type="WBParaSite" id="BTMF_0000031601-mRNA-1">
    <property type="protein sequence ID" value="BTMF_0000031601-mRNA-1"/>
    <property type="gene ID" value="BTMF_0000031601"/>
</dbReference>
<name>A0A0R3Q2X5_9BILA</name>
<evidence type="ECO:0000313" key="3">
    <source>
        <dbReference type="EMBL" id="VDO06497.1"/>
    </source>
</evidence>
<dbReference type="STRING" id="42155.A0A0R3Q2X5"/>
<accession>A0A0R3Q2X5</accession>